<dbReference type="NCBIfam" id="NF008687">
    <property type="entry name" value="PRK11706.1"/>
    <property type="match status" value="1"/>
</dbReference>
<dbReference type="AlphaFoldDB" id="A0A8J6PHP3"/>
<evidence type="ECO:0000256" key="4">
    <source>
        <dbReference type="RuleBase" id="RU004508"/>
    </source>
</evidence>
<dbReference type="GO" id="GO:0000271">
    <property type="term" value="P:polysaccharide biosynthetic process"/>
    <property type="evidence" value="ECO:0007669"/>
    <property type="project" value="TreeGrafter"/>
</dbReference>
<evidence type="ECO:0000313" key="6">
    <source>
        <dbReference type="Proteomes" id="UP000652681"/>
    </source>
</evidence>
<evidence type="ECO:0000313" key="5">
    <source>
        <dbReference type="EMBL" id="MBC9811115.1"/>
    </source>
</evidence>
<dbReference type="PANTHER" id="PTHR30244:SF34">
    <property type="entry name" value="DTDP-4-AMINO-4,6-DIDEOXYGALACTOSE TRANSAMINASE"/>
    <property type="match status" value="1"/>
</dbReference>
<keyword evidence="6" id="KW-1185">Reference proteome</keyword>
<comment type="similarity">
    <text evidence="1 4">Belongs to the DegT/DnrJ/EryC1 family.</text>
</comment>
<keyword evidence="3 4" id="KW-0663">Pyridoxal phosphate</keyword>
<dbReference type="RefSeq" id="WP_216713298.1">
    <property type="nucleotide sequence ID" value="NZ_JACVEL010000001.1"/>
</dbReference>
<dbReference type="Pfam" id="PF01041">
    <property type="entry name" value="DegT_DnrJ_EryC1"/>
    <property type="match status" value="1"/>
</dbReference>
<dbReference type="Gene3D" id="3.40.640.10">
    <property type="entry name" value="Type I PLP-dependent aspartate aminotransferase-like (Major domain)"/>
    <property type="match status" value="1"/>
</dbReference>
<name>A0A8J6PHP3_9FLAO</name>
<evidence type="ECO:0000256" key="1">
    <source>
        <dbReference type="ARBA" id="ARBA00037999"/>
    </source>
</evidence>
<organism evidence="5 6">
    <name type="scientific">Taishania pollutisoli</name>
    <dbReference type="NCBI Taxonomy" id="2766479"/>
    <lineage>
        <taxon>Bacteria</taxon>
        <taxon>Pseudomonadati</taxon>
        <taxon>Bacteroidota</taxon>
        <taxon>Flavobacteriia</taxon>
        <taxon>Flavobacteriales</taxon>
        <taxon>Crocinitomicaceae</taxon>
        <taxon>Taishania</taxon>
    </lineage>
</organism>
<dbReference type="PIRSF" id="PIRSF000390">
    <property type="entry name" value="PLP_StrS"/>
    <property type="match status" value="1"/>
</dbReference>
<dbReference type="InterPro" id="IPR015424">
    <property type="entry name" value="PyrdxlP-dep_Trfase"/>
</dbReference>
<sequence>MNILFNNIGKTTNYLQHIELLYSDYNLFRKKHFSNQCLSILSPIYPDSKLFLTHSATGALEMIALLMDIEKGDEIIIPSFTFVSSANAFVSRGATPVFADIEPETLNIDLDLVEGLITPQTKAIVAVHYAGHACDLNRLKAICEKHQLFLVEDAAMAFGNTFEGKPLGTIGDFGVISFDITKQISAVQGGLLLVNNPKFRKRAGHIYHIGTNREDFMEGNAPYYEWVDVGSKFQMNEMNAVALYDQLIRYEEILIHRNRISRHYYRELQPLERKGKLILIAEKYIAENYHEFYLLLKNKKEREQLASYLSQNGIEAMFHYIPLHQTLKGHSFSPGKLTNASTISDQLLRLPLHTEMGNEVVEYICNTIKSYWDEK</sequence>
<keyword evidence="5" id="KW-0808">Transferase</keyword>
<dbReference type="Proteomes" id="UP000652681">
    <property type="component" value="Unassembled WGS sequence"/>
</dbReference>
<feature type="active site" description="Proton acceptor" evidence="2">
    <location>
        <position position="182"/>
    </location>
</feature>
<dbReference type="EC" id="2.6.1.59" evidence="5"/>
<keyword evidence="5" id="KW-0032">Aminotransferase</keyword>
<dbReference type="PANTHER" id="PTHR30244">
    <property type="entry name" value="TRANSAMINASE"/>
    <property type="match status" value="1"/>
</dbReference>
<gene>
    <name evidence="5" type="primary">rffA</name>
    <name evidence="5" type="synonym">fcnA</name>
    <name evidence="5" type="synonym">wecE</name>
    <name evidence="5" type="ORF">H9Y05_01390</name>
</gene>
<evidence type="ECO:0000256" key="3">
    <source>
        <dbReference type="PIRSR" id="PIRSR000390-2"/>
    </source>
</evidence>
<evidence type="ECO:0000256" key="2">
    <source>
        <dbReference type="PIRSR" id="PIRSR000390-1"/>
    </source>
</evidence>
<dbReference type="GO" id="GO:0019180">
    <property type="term" value="F:dTDP-4-amino-4,6-dideoxygalactose transaminase activity"/>
    <property type="evidence" value="ECO:0007669"/>
    <property type="project" value="UniProtKB-EC"/>
</dbReference>
<protein>
    <submittedName>
        <fullName evidence="5">dTDP-4-amino-4,6-dideoxygalactose transaminase</fullName>
        <ecNumber evidence="5">2.6.1.59</ecNumber>
    </submittedName>
</protein>
<reference evidence="5" key="1">
    <citation type="submission" date="2020-09" db="EMBL/GenBank/DDBJ databases">
        <title>Taishania pollutisoli gen. nov., sp. nov., Isolated from Tetrabromobisphenol A-Contaminated Soil.</title>
        <authorList>
            <person name="Chen Q."/>
        </authorList>
    </citation>
    <scope>NUCLEOTIDE SEQUENCE</scope>
    <source>
        <strain evidence="5">CZZ-1</strain>
    </source>
</reference>
<proteinExistence type="inferred from homology"/>
<dbReference type="SUPFAM" id="SSF53383">
    <property type="entry name" value="PLP-dependent transferases"/>
    <property type="match status" value="1"/>
</dbReference>
<dbReference type="InterPro" id="IPR015421">
    <property type="entry name" value="PyrdxlP-dep_Trfase_major"/>
</dbReference>
<feature type="modified residue" description="N6-(pyridoxal phosphate)lysine" evidence="3">
    <location>
        <position position="182"/>
    </location>
</feature>
<dbReference type="InterPro" id="IPR000653">
    <property type="entry name" value="DegT/StrS_aminotransferase"/>
</dbReference>
<dbReference type="GO" id="GO:0030170">
    <property type="term" value="F:pyridoxal phosphate binding"/>
    <property type="evidence" value="ECO:0007669"/>
    <property type="project" value="TreeGrafter"/>
</dbReference>
<accession>A0A8J6PHP3</accession>
<dbReference type="CDD" id="cd00616">
    <property type="entry name" value="AHBA_syn"/>
    <property type="match status" value="1"/>
</dbReference>
<comment type="caution">
    <text evidence="5">The sequence shown here is derived from an EMBL/GenBank/DDBJ whole genome shotgun (WGS) entry which is preliminary data.</text>
</comment>
<dbReference type="EMBL" id="JACVEL010000001">
    <property type="protein sequence ID" value="MBC9811115.1"/>
    <property type="molecule type" value="Genomic_DNA"/>
</dbReference>